<dbReference type="Proteomes" id="UP000053989">
    <property type="component" value="Unassembled WGS sequence"/>
</dbReference>
<gene>
    <name evidence="1" type="ORF">SCLCIDRAFT_983036</name>
</gene>
<reference evidence="2" key="2">
    <citation type="submission" date="2015-01" db="EMBL/GenBank/DDBJ databases">
        <title>Evolutionary Origins and Diversification of the Mycorrhizal Mutualists.</title>
        <authorList>
            <consortium name="DOE Joint Genome Institute"/>
            <consortium name="Mycorrhizal Genomics Consortium"/>
            <person name="Kohler A."/>
            <person name="Kuo A."/>
            <person name="Nagy L.G."/>
            <person name="Floudas D."/>
            <person name="Copeland A."/>
            <person name="Barry K.W."/>
            <person name="Cichocki N."/>
            <person name="Veneault-Fourrey C."/>
            <person name="LaButti K."/>
            <person name="Lindquist E.A."/>
            <person name="Lipzen A."/>
            <person name="Lundell T."/>
            <person name="Morin E."/>
            <person name="Murat C."/>
            <person name="Riley R."/>
            <person name="Ohm R."/>
            <person name="Sun H."/>
            <person name="Tunlid A."/>
            <person name="Henrissat B."/>
            <person name="Grigoriev I.V."/>
            <person name="Hibbett D.S."/>
            <person name="Martin F."/>
        </authorList>
    </citation>
    <scope>NUCLEOTIDE SEQUENCE [LARGE SCALE GENOMIC DNA]</scope>
    <source>
        <strain evidence="2">Foug A</strain>
    </source>
</reference>
<dbReference type="AlphaFoldDB" id="A0A0C3DV42"/>
<proteinExistence type="predicted"/>
<accession>A0A0C3DV42</accession>
<keyword evidence="2" id="KW-1185">Reference proteome</keyword>
<dbReference type="InParanoid" id="A0A0C3DV42"/>
<protein>
    <submittedName>
        <fullName evidence="1">Uncharacterized protein</fullName>
    </submittedName>
</protein>
<organism evidence="1 2">
    <name type="scientific">Scleroderma citrinum Foug A</name>
    <dbReference type="NCBI Taxonomy" id="1036808"/>
    <lineage>
        <taxon>Eukaryota</taxon>
        <taxon>Fungi</taxon>
        <taxon>Dikarya</taxon>
        <taxon>Basidiomycota</taxon>
        <taxon>Agaricomycotina</taxon>
        <taxon>Agaricomycetes</taxon>
        <taxon>Agaricomycetidae</taxon>
        <taxon>Boletales</taxon>
        <taxon>Sclerodermatineae</taxon>
        <taxon>Sclerodermataceae</taxon>
        <taxon>Scleroderma</taxon>
    </lineage>
</organism>
<dbReference type="HOGENOM" id="CLU_1897459_0_0_1"/>
<evidence type="ECO:0000313" key="2">
    <source>
        <dbReference type="Proteomes" id="UP000053989"/>
    </source>
</evidence>
<reference evidence="1 2" key="1">
    <citation type="submission" date="2014-04" db="EMBL/GenBank/DDBJ databases">
        <authorList>
            <consortium name="DOE Joint Genome Institute"/>
            <person name="Kuo A."/>
            <person name="Kohler A."/>
            <person name="Nagy L.G."/>
            <person name="Floudas D."/>
            <person name="Copeland A."/>
            <person name="Barry K.W."/>
            <person name="Cichocki N."/>
            <person name="Veneault-Fourrey C."/>
            <person name="LaButti K."/>
            <person name="Lindquist E.A."/>
            <person name="Lipzen A."/>
            <person name="Lundell T."/>
            <person name="Morin E."/>
            <person name="Murat C."/>
            <person name="Sun H."/>
            <person name="Tunlid A."/>
            <person name="Henrissat B."/>
            <person name="Grigoriev I.V."/>
            <person name="Hibbett D.S."/>
            <person name="Martin F."/>
            <person name="Nordberg H.P."/>
            <person name="Cantor M.N."/>
            <person name="Hua S.X."/>
        </authorList>
    </citation>
    <scope>NUCLEOTIDE SEQUENCE [LARGE SCALE GENOMIC DNA]</scope>
    <source>
        <strain evidence="1 2">Foug A</strain>
    </source>
</reference>
<name>A0A0C3DV42_9AGAM</name>
<dbReference type="EMBL" id="KN822069">
    <property type="protein sequence ID" value="KIM59821.1"/>
    <property type="molecule type" value="Genomic_DNA"/>
</dbReference>
<sequence>MHPRSPFWGKRQPSIELRLFMWANLSDQSTLFGPESKTKQKCSCLIRCNLLMLQPGQLTVRHDHRTICISDEYSCPGPRTARFREIGVNFPLCFASVNWHGALLQPATVREGSRRETLHHLYYFLTAPMTSTSG</sequence>
<evidence type="ECO:0000313" key="1">
    <source>
        <dbReference type="EMBL" id="KIM59821.1"/>
    </source>
</evidence>